<gene>
    <name evidence="7" type="ORF">FNJ47_09995</name>
</gene>
<feature type="transmembrane region" description="Helical" evidence="6">
    <location>
        <begin position="183"/>
        <end position="201"/>
    </location>
</feature>
<dbReference type="PANTHER" id="PTHR30086:SF20">
    <property type="entry name" value="ARGININE EXPORTER PROTEIN ARGO-RELATED"/>
    <property type="match status" value="1"/>
</dbReference>
<keyword evidence="5 6" id="KW-0472">Membrane</keyword>
<comment type="caution">
    <text evidence="7">The sequence shown here is derived from an EMBL/GenBank/DDBJ whole genome shotgun (WGS) entry which is preliminary data.</text>
</comment>
<dbReference type="EMBL" id="VKHP01000028">
    <property type="protein sequence ID" value="NEU96154.1"/>
    <property type="molecule type" value="Genomic_DNA"/>
</dbReference>
<sequence>MGGNSLFAFALTATLIELTPGPNMGYLAVLAVSVGRRAGLAATAGVACGLLGVGIASSLGLAALVAASTPLYEALRWGGALYLLWLAWQGWRDAPQEIVKPVDAAAHSKFFFRGLITNLLNPKAGVFYLSIFPTFIDEARPLLQQTAILLTTYIAIATAIHAAVVISANAIRPTIEKRANTMLIGRIMAVLLAVVAIWLFYTTRRTYS</sequence>
<dbReference type="GO" id="GO:0015171">
    <property type="term" value="F:amino acid transmembrane transporter activity"/>
    <property type="evidence" value="ECO:0007669"/>
    <property type="project" value="TreeGrafter"/>
</dbReference>
<accession>A0A6P1BDB9</accession>
<proteinExistence type="predicted"/>
<dbReference type="Proteomes" id="UP000468531">
    <property type="component" value="Unassembled WGS sequence"/>
</dbReference>
<evidence type="ECO:0000313" key="7">
    <source>
        <dbReference type="EMBL" id="NEU96154.1"/>
    </source>
</evidence>
<dbReference type="PANTHER" id="PTHR30086">
    <property type="entry name" value="ARGININE EXPORTER PROTEIN ARGO"/>
    <property type="match status" value="1"/>
</dbReference>
<name>A0A6P1BDB9_9BRAD</name>
<keyword evidence="2" id="KW-1003">Cell membrane</keyword>
<comment type="subcellular location">
    <subcellularLocation>
        <location evidence="1">Cell membrane</location>
        <topology evidence="1">Multi-pass membrane protein</topology>
    </subcellularLocation>
</comment>
<protein>
    <submittedName>
        <fullName evidence="7">LysE family translocator</fullName>
    </submittedName>
</protein>
<dbReference type="GO" id="GO:0005886">
    <property type="term" value="C:plasma membrane"/>
    <property type="evidence" value="ECO:0007669"/>
    <property type="project" value="UniProtKB-SubCell"/>
</dbReference>
<evidence type="ECO:0000256" key="2">
    <source>
        <dbReference type="ARBA" id="ARBA00022475"/>
    </source>
</evidence>
<evidence type="ECO:0000313" key="8">
    <source>
        <dbReference type="Proteomes" id="UP000468531"/>
    </source>
</evidence>
<evidence type="ECO:0000256" key="1">
    <source>
        <dbReference type="ARBA" id="ARBA00004651"/>
    </source>
</evidence>
<evidence type="ECO:0000256" key="6">
    <source>
        <dbReference type="SAM" id="Phobius"/>
    </source>
</evidence>
<keyword evidence="3 6" id="KW-0812">Transmembrane</keyword>
<evidence type="ECO:0000256" key="3">
    <source>
        <dbReference type="ARBA" id="ARBA00022692"/>
    </source>
</evidence>
<dbReference type="Pfam" id="PF01810">
    <property type="entry name" value="LysE"/>
    <property type="match status" value="1"/>
</dbReference>
<dbReference type="PIRSF" id="PIRSF006324">
    <property type="entry name" value="LeuE"/>
    <property type="match status" value="1"/>
</dbReference>
<keyword evidence="4 6" id="KW-1133">Transmembrane helix</keyword>
<keyword evidence="8" id="KW-1185">Reference proteome</keyword>
<dbReference type="InterPro" id="IPR001123">
    <property type="entry name" value="LeuE-type"/>
</dbReference>
<organism evidence="7 8">
    <name type="scientific">Bradyrhizobium uaiense</name>
    <dbReference type="NCBI Taxonomy" id="2594946"/>
    <lineage>
        <taxon>Bacteria</taxon>
        <taxon>Pseudomonadati</taxon>
        <taxon>Pseudomonadota</taxon>
        <taxon>Alphaproteobacteria</taxon>
        <taxon>Hyphomicrobiales</taxon>
        <taxon>Nitrobacteraceae</taxon>
        <taxon>Bradyrhizobium</taxon>
    </lineage>
</organism>
<evidence type="ECO:0000256" key="4">
    <source>
        <dbReference type="ARBA" id="ARBA00022989"/>
    </source>
</evidence>
<feature type="transmembrane region" description="Helical" evidence="6">
    <location>
        <begin position="42"/>
        <end position="67"/>
    </location>
</feature>
<dbReference type="AlphaFoldDB" id="A0A6P1BDB9"/>
<reference evidence="7 8" key="1">
    <citation type="journal article" date="2020" name="Arch. Microbiol.">
        <title>Bradyrhizobium uaiense sp. nov., a new highly efficient cowpea symbiont.</title>
        <authorList>
            <person name="Cabral Michel D."/>
            <person name="Azarias Guimaraes A."/>
            <person name="Martins da Costa E."/>
            <person name="Soares de Carvalho T."/>
            <person name="Balsanelli E."/>
            <person name="Willems A."/>
            <person name="Maltempi de Souza E."/>
            <person name="de Souza Moreira F.M."/>
        </authorList>
    </citation>
    <scope>NUCLEOTIDE SEQUENCE [LARGE SCALE GENOMIC DNA]</scope>
    <source>
        <strain evidence="7 8">UFLA 03-164</strain>
    </source>
</reference>
<dbReference type="RefSeq" id="WP_163152892.1">
    <property type="nucleotide sequence ID" value="NZ_VKHP01000028.1"/>
</dbReference>
<evidence type="ECO:0000256" key="5">
    <source>
        <dbReference type="ARBA" id="ARBA00023136"/>
    </source>
</evidence>
<feature type="transmembrane region" description="Helical" evidence="6">
    <location>
        <begin position="147"/>
        <end position="171"/>
    </location>
</feature>